<name>A0A328B9S3_9CAUL</name>
<dbReference type="OrthoDB" id="9801602at2"/>
<dbReference type="PANTHER" id="PTHR44591">
    <property type="entry name" value="STRESS RESPONSE REGULATOR PROTEIN 1"/>
    <property type="match status" value="1"/>
</dbReference>
<organism evidence="4 5">
    <name type="scientific">Phenylobacterium kunshanense</name>
    <dbReference type="NCBI Taxonomy" id="1445034"/>
    <lineage>
        <taxon>Bacteria</taxon>
        <taxon>Pseudomonadati</taxon>
        <taxon>Pseudomonadota</taxon>
        <taxon>Alphaproteobacteria</taxon>
        <taxon>Caulobacterales</taxon>
        <taxon>Caulobacteraceae</taxon>
        <taxon>Phenylobacterium</taxon>
    </lineage>
</organism>
<dbReference type="InterPro" id="IPR050595">
    <property type="entry name" value="Bact_response_regulator"/>
</dbReference>
<evidence type="ECO:0000259" key="3">
    <source>
        <dbReference type="PROSITE" id="PS50110"/>
    </source>
</evidence>
<dbReference type="InterPro" id="IPR011006">
    <property type="entry name" value="CheY-like_superfamily"/>
</dbReference>
<keyword evidence="1 2" id="KW-0597">Phosphoprotein</keyword>
<proteinExistence type="predicted"/>
<dbReference type="SMART" id="SM00448">
    <property type="entry name" value="REC"/>
    <property type="match status" value="1"/>
</dbReference>
<dbReference type="Proteomes" id="UP000249524">
    <property type="component" value="Unassembled WGS sequence"/>
</dbReference>
<feature type="domain" description="Response regulatory" evidence="3">
    <location>
        <begin position="10"/>
        <end position="126"/>
    </location>
</feature>
<protein>
    <submittedName>
        <fullName evidence="4">Response regulator</fullName>
    </submittedName>
</protein>
<feature type="modified residue" description="4-aspartylphosphate" evidence="2">
    <location>
        <position position="59"/>
    </location>
</feature>
<dbReference type="InterPro" id="IPR001789">
    <property type="entry name" value="Sig_transdc_resp-reg_receiver"/>
</dbReference>
<sequence length="133" mass="14821">MQPIERRARRVLVADDEPFILELIVTRLELAGYETRAARDGAQALDRLSDFRPEAMVLDINMPKLDGFAVLRNMRAQGLTDKVPTMVLTARNAAEDVASAIQLGAKDYLSKPFRDDQLIARVGRLFARARPGA</sequence>
<dbReference type="PANTHER" id="PTHR44591:SF23">
    <property type="entry name" value="CHEY SUBFAMILY"/>
    <property type="match status" value="1"/>
</dbReference>
<dbReference type="Gene3D" id="3.40.50.2300">
    <property type="match status" value="1"/>
</dbReference>
<dbReference type="SUPFAM" id="SSF52172">
    <property type="entry name" value="CheY-like"/>
    <property type="match status" value="1"/>
</dbReference>
<evidence type="ECO:0000256" key="2">
    <source>
        <dbReference type="PROSITE-ProRule" id="PRU00169"/>
    </source>
</evidence>
<dbReference type="CDD" id="cd17574">
    <property type="entry name" value="REC_OmpR"/>
    <property type="match status" value="1"/>
</dbReference>
<evidence type="ECO:0000313" key="4">
    <source>
        <dbReference type="EMBL" id="RAK62474.1"/>
    </source>
</evidence>
<dbReference type="RefSeq" id="WP_111277948.1">
    <property type="nucleotide sequence ID" value="NZ_QFYS01000011.1"/>
</dbReference>
<evidence type="ECO:0000313" key="5">
    <source>
        <dbReference type="Proteomes" id="UP000249524"/>
    </source>
</evidence>
<dbReference type="PROSITE" id="PS50110">
    <property type="entry name" value="RESPONSE_REGULATORY"/>
    <property type="match status" value="1"/>
</dbReference>
<comment type="caution">
    <text evidence="4">The sequence shown here is derived from an EMBL/GenBank/DDBJ whole genome shotgun (WGS) entry which is preliminary data.</text>
</comment>
<reference evidence="4 5" key="1">
    <citation type="submission" date="2018-05" db="EMBL/GenBank/DDBJ databases">
        <authorList>
            <person name="Lanie J.A."/>
            <person name="Ng W.-L."/>
            <person name="Kazmierczak K.M."/>
            <person name="Andrzejewski T.M."/>
            <person name="Davidsen T.M."/>
            <person name="Wayne K.J."/>
            <person name="Tettelin H."/>
            <person name="Glass J.I."/>
            <person name="Rusch D."/>
            <person name="Podicherti R."/>
            <person name="Tsui H.-C.T."/>
            <person name="Winkler M.E."/>
        </authorList>
    </citation>
    <scope>NUCLEOTIDE SEQUENCE [LARGE SCALE GENOMIC DNA]</scope>
    <source>
        <strain evidence="4 5">BUT-10</strain>
    </source>
</reference>
<dbReference type="GO" id="GO:0000160">
    <property type="term" value="P:phosphorelay signal transduction system"/>
    <property type="evidence" value="ECO:0007669"/>
    <property type="project" value="InterPro"/>
</dbReference>
<gene>
    <name evidence="4" type="ORF">DJ019_18810</name>
</gene>
<accession>A0A328B9S3</accession>
<dbReference type="EMBL" id="QFYS01000011">
    <property type="protein sequence ID" value="RAK62474.1"/>
    <property type="molecule type" value="Genomic_DNA"/>
</dbReference>
<dbReference type="Pfam" id="PF00072">
    <property type="entry name" value="Response_reg"/>
    <property type="match status" value="1"/>
</dbReference>
<evidence type="ECO:0000256" key="1">
    <source>
        <dbReference type="ARBA" id="ARBA00022553"/>
    </source>
</evidence>
<keyword evidence="5" id="KW-1185">Reference proteome</keyword>
<dbReference type="AlphaFoldDB" id="A0A328B9S3"/>